<dbReference type="SUPFAM" id="SSF50985">
    <property type="entry name" value="RCC1/BLIP-II"/>
    <property type="match status" value="1"/>
</dbReference>
<keyword evidence="3" id="KW-1185">Reference proteome</keyword>
<dbReference type="Proteomes" id="UP001293593">
    <property type="component" value="Unassembled WGS sequence"/>
</dbReference>
<comment type="caution">
    <text evidence="2">The sequence shown here is derived from an EMBL/GenBank/DDBJ whole genome shotgun (WGS) entry which is preliminary data.</text>
</comment>
<evidence type="ECO:0000313" key="2">
    <source>
        <dbReference type="EMBL" id="KAK4278644.1"/>
    </source>
</evidence>
<evidence type="ECO:0000256" key="1">
    <source>
        <dbReference type="PROSITE-ProRule" id="PRU00235"/>
    </source>
</evidence>
<gene>
    <name evidence="2" type="ORF">QN277_016465</name>
</gene>
<name>A0AAE1TC53_9FABA</name>
<accession>A0AAE1TC53</accession>
<dbReference type="AlphaFoldDB" id="A0AAE1TC53"/>
<feature type="repeat" description="RCC1" evidence="1">
    <location>
        <begin position="21"/>
        <end position="71"/>
    </location>
</feature>
<dbReference type="Pfam" id="PF13540">
    <property type="entry name" value="RCC1_2"/>
    <property type="match status" value="1"/>
</dbReference>
<reference evidence="2" key="1">
    <citation type="submission" date="2023-10" db="EMBL/GenBank/DDBJ databases">
        <title>Chromosome-level genome of the transformable northern wattle, Acacia crassicarpa.</title>
        <authorList>
            <person name="Massaro I."/>
            <person name="Sinha N.R."/>
            <person name="Poethig S."/>
            <person name="Leichty A.R."/>
        </authorList>
    </citation>
    <scope>NUCLEOTIDE SEQUENCE</scope>
    <source>
        <strain evidence="2">Acra3RX</strain>
        <tissue evidence="2">Leaf</tissue>
    </source>
</reference>
<dbReference type="EMBL" id="JAWXYG010000003">
    <property type="protein sequence ID" value="KAK4278644.1"/>
    <property type="molecule type" value="Genomic_DNA"/>
</dbReference>
<organism evidence="2 3">
    <name type="scientific">Acacia crassicarpa</name>
    <name type="common">northern wattle</name>
    <dbReference type="NCBI Taxonomy" id="499986"/>
    <lineage>
        <taxon>Eukaryota</taxon>
        <taxon>Viridiplantae</taxon>
        <taxon>Streptophyta</taxon>
        <taxon>Embryophyta</taxon>
        <taxon>Tracheophyta</taxon>
        <taxon>Spermatophyta</taxon>
        <taxon>Magnoliopsida</taxon>
        <taxon>eudicotyledons</taxon>
        <taxon>Gunneridae</taxon>
        <taxon>Pentapetalae</taxon>
        <taxon>rosids</taxon>
        <taxon>fabids</taxon>
        <taxon>Fabales</taxon>
        <taxon>Fabaceae</taxon>
        <taxon>Caesalpinioideae</taxon>
        <taxon>mimosoid clade</taxon>
        <taxon>Acacieae</taxon>
        <taxon>Acacia</taxon>
    </lineage>
</organism>
<dbReference type="InterPro" id="IPR009091">
    <property type="entry name" value="RCC1/BLIP-II"/>
</dbReference>
<dbReference type="Gene3D" id="2.130.10.30">
    <property type="entry name" value="Regulator of chromosome condensation 1/beta-lactamase-inhibitor protein II"/>
    <property type="match status" value="1"/>
</dbReference>
<dbReference type="InterPro" id="IPR000408">
    <property type="entry name" value="Reg_chr_condens"/>
</dbReference>
<protein>
    <submittedName>
        <fullName evidence="2">Uncharacterized protein</fullName>
    </submittedName>
</protein>
<evidence type="ECO:0000313" key="3">
    <source>
        <dbReference type="Proteomes" id="UP001293593"/>
    </source>
</evidence>
<dbReference type="PROSITE" id="PS50012">
    <property type="entry name" value="RCC1_3"/>
    <property type="match status" value="1"/>
</dbReference>
<proteinExistence type="predicted"/>
<sequence length="71" mass="7625">MQIIHEVSCGAAHAVALSEDGLLQAWSYNEYGQLGRGVACEGLQGARMITAYAKFHDETPELVKITKVSCG</sequence>